<dbReference type="KEGG" id="pap:PSPA7_0045"/>
<dbReference type="AlphaFoldDB" id="A6UXA6"/>
<accession>A6UXA6</accession>
<organism evidence="1 2">
    <name type="scientific">Pseudomonas paraeruginosa (strain DSM 24068 / PA7)</name>
    <name type="common">Pseudomonas aeruginosa (strain PA7)</name>
    <dbReference type="NCBI Taxonomy" id="381754"/>
    <lineage>
        <taxon>Bacteria</taxon>
        <taxon>Pseudomonadati</taxon>
        <taxon>Pseudomonadota</taxon>
        <taxon>Gammaproteobacteria</taxon>
        <taxon>Pseudomonadales</taxon>
        <taxon>Pseudomonadaceae</taxon>
        <taxon>Pseudomonas</taxon>
        <taxon>Pseudomonas paraeruginosa</taxon>
    </lineage>
</organism>
<name>A6UXA6_PSEP7</name>
<reference evidence="1 2" key="2">
    <citation type="journal article" date="2010" name="PLoS ONE">
        <title>Complete genome sequence of the multiresistant taxonomic outlier Pseudomonas aeruginosa PA7.</title>
        <authorList>
            <person name="Roy P.H."/>
            <person name="Tetu S.G."/>
            <person name="Larouche A."/>
            <person name="Elbourne L."/>
            <person name="Tremblay S."/>
            <person name="Ren Q."/>
            <person name="Dodson R."/>
            <person name="Harkins D."/>
            <person name="Shay R."/>
            <person name="Watkins K."/>
            <person name="Mahamoud Y."/>
            <person name="Paulsen I.T."/>
        </authorList>
    </citation>
    <scope>NUCLEOTIDE SEQUENCE [LARGE SCALE GENOMIC DNA]</scope>
    <source>
        <strain evidence="1 2">PA7</strain>
    </source>
</reference>
<reference evidence="1 2" key="1">
    <citation type="submission" date="2007-06" db="EMBL/GenBank/DDBJ databases">
        <authorList>
            <person name="Dodson R.J."/>
            <person name="Harkins D."/>
            <person name="Paulsen I.T."/>
        </authorList>
    </citation>
    <scope>NUCLEOTIDE SEQUENCE [LARGE SCALE GENOMIC DNA]</scope>
    <source>
        <strain evidence="1 2">PA7</strain>
    </source>
</reference>
<sequence>MNSSCQHVLYDLVDFSKKLPDNVVKVKKGMTFFVERSALYSLSILKLLFFVSVNSGAKKIFFCFLVAQKNKFEISSVYEVDLLEVNFTEIENRLCSLYEEHVLVGEVGRIVAFSDMVSWVLYEEVLEEIGVLVMLDETKSVYSNFDFGEFVSRDFMMEQADLGLYRKEYVDKLISNY</sequence>
<evidence type="ECO:0008006" key="3">
    <source>
        <dbReference type="Google" id="ProtNLM"/>
    </source>
</evidence>
<gene>
    <name evidence="1" type="ordered locus">PSPA7_0045</name>
</gene>
<protein>
    <recommendedName>
        <fullName evidence="3">CdiIo1</fullName>
    </recommendedName>
</protein>
<dbReference type="Proteomes" id="UP000001582">
    <property type="component" value="Chromosome"/>
</dbReference>
<dbReference type="RefSeq" id="WP_187152829.1">
    <property type="nucleotide sequence ID" value="NC_009656.1"/>
</dbReference>
<dbReference type="HOGENOM" id="CLU_1757220_0_0_6"/>
<dbReference type="EMBL" id="CP000744">
    <property type="protein sequence ID" value="ABR81236.2"/>
    <property type="molecule type" value="Genomic_DNA"/>
</dbReference>
<evidence type="ECO:0000313" key="1">
    <source>
        <dbReference type="EMBL" id="ABR81236.2"/>
    </source>
</evidence>
<evidence type="ECO:0000313" key="2">
    <source>
        <dbReference type="Proteomes" id="UP000001582"/>
    </source>
</evidence>
<proteinExistence type="predicted"/>